<organism evidence="2 3">
    <name type="scientific">Natronoglomus mannanivorans</name>
    <dbReference type="NCBI Taxonomy" id="2979990"/>
    <lineage>
        <taxon>Archaea</taxon>
        <taxon>Methanobacteriati</taxon>
        <taxon>Methanobacteriota</taxon>
        <taxon>Stenosarchaea group</taxon>
        <taxon>Halobacteria</taxon>
        <taxon>Halobacteriales</taxon>
        <taxon>Natrialbaceae</taxon>
        <taxon>Natronoglomus</taxon>
    </lineage>
</organism>
<protein>
    <submittedName>
        <fullName evidence="2">Uncharacterized protein</fullName>
    </submittedName>
</protein>
<dbReference type="SUPFAM" id="SSF101898">
    <property type="entry name" value="NHL repeat"/>
    <property type="match status" value="1"/>
</dbReference>
<dbReference type="AlphaFoldDB" id="A0AAP2Z4P3"/>
<dbReference type="EMBL" id="JAOPKA010000030">
    <property type="protein sequence ID" value="MCU4744505.1"/>
    <property type="molecule type" value="Genomic_DNA"/>
</dbReference>
<evidence type="ECO:0000256" key="1">
    <source>
        <dbReference type="SAM" id="MobiDB-lite"/>
    </source>
</evidence>
<evidence type="ECO:0000313" key="2">
    <source>
        <dbReference type="EMBL" id="MCU4744505.1"/>
    </source>
</evidence>
<feature type="region of interest" description="Disordered" evidence="1">
    <location>
        <begin position="1002"/>
        <end position="1024"/>
    </location>
</feature>
<comment type="caution">
    <text evidence="2">The sequence shown here is derived from an EMBL/GenBank/DDBJ whole genome shotgun (WGS) entry which is preliminary data.</text>
</comment>
<sequence length="1158" mass="121868">MSYTPPTVDDINFELEESETTSTDSLDFDFTQAIIETATVSTTQSSTTLKTPSGTTPDVEYGSVATVSAKSEISTPTVDTPDDSLNVDSGTDWSENEGTSDDTVFVEDDSITTSEEIDGTDLQADVTTSDSYDSDYHHWEVEMLQDFTGTIRLYCINQTHGWDGSGEIEIYSSTSTDDLEHSQSYSNGDTTVEVDVDLEGGQTYYIGHTSGSYRTHDDGYRGEGEYFNLTKSHYSYGNMGIDASGSNYGFYQLDVIQEPESSAGEWNSTLWNPSSDDSYDLTHLDVSATQSSTDDIVDVRVQGYDSSGTLIDGENTGYVPVSDASDIGEITGDQFGVDFKFYESTETSYVDSYTLGADVGGISVTKVGAVSSTTSPSTTSSVVVEPSTTSSTATITTPLLRGGTSVQPTVATSSTTIASGSGQASKALEKIEASGTPSYPGVFLEDYVQDSKYSYAISDWNDTLRKFDDDGVVWEIGIDSDNSPKLIEVDASGNIYVATGTSTGPADLLSYDGSGDLRWIESDPMSSDEPVRAMAVDNNGGLVIQEGYWATVYRHRTSTGRQDWQYSTSNEGACGVELGGDGSAYATVEGGSSTDAYLYKISEGGYDDGDRSFRDNQILTKPLVESDDVHVTLGVDGELQRVDTAGDFPSVVETGDTIAGEILNSTIDDEDNFYFTNETGSFGDYSYNLLKYNWSDGLVWEVSLPYDPGSIDVTTNGNLYVFDDDSYEINVYNTSDGSHQSNTEWISGTNLAVFPDYSGNSSAWEIKSTLRKGIPSTESRGGALNPDGVTRGAALLDRVGSISTTHTPDGYGGLSTSVPMVSASGSSTTPDTYSEVSARGSIQEAKSGMIAPTPTASATTETGIIHGSGEIRSPSTVSSVEPDVGIVSSYGGTRVPVTTAAVSTECVVVNGGATVRSVDTFGSAGASTQRIGASVTPNEPNGDRRVQANTRLINAISSINEIEGYDNLVRVGAIPGFSSVTSPSVTATGITEVGGVEGEASTATPDTFTQGTATTSNTVGNGTPTLPESLVRAFGSPASTIARGDPTTPGTFSLTEATTSTGVGSSSITTPSVFTAVSTTGSHYQATGSPLDPDGSTTVIVDVSKYGATGTPTMVVEPDRPTRFLGRSTNRVIISGGNMASISGGNDVDLLECLDTDR</sequence>
<accession>A0AAP2Z4P3</accession>
<name>A0AAP2Z4P3_9EURY</name>
<evidence type="ECO:0000313" key="3">
    <source>
        <dbReference type="Proteomes" id="UP001321018"/>
    </source>
</evidence>
<feature type="region of interest" description="Disordered" evidence="1">
    <location>
        <begin position="70"/>
        <end position="101"/>
    </location>
</feature>
<gene>
    <name evidence="2" type="ORF">OB960_24345</name>
</gene>
<dbReference type="Proteomes" id="UP001321018">
    <property type="component" value="Unassembled WGS sequence"/>
</dbReference>
<reference evidence="2" key="1">
    <citation type="submission" date="2022-09" db="EMBL/GenBank/DDBJ databases">
        <title>Enrichment on poylsaccharides allowed isolation of novel metabolic and taxonomic groups of Haloarchaea.</title>
        <authorList>
            <person name="Sorokin D.Y."/>
            <person name="Elcheninov A.G."/>
            <person name="Khizhniak T.V."/>
            <person name="Kolganova T.V."/>
            <person name="Kublanov I.V."/>
        </authorList>
    </citation>
    <scope>NUCLEOTIDE SEQUENCE</scope>
    <source>
        <strain evidence="2">AArc-xg1-1</strain>
    </source>
</reference>
<proteinExistence type="predicted"/>
<dbReference type="RefSeq" id="WP_338006313.1">
    <property type="nucleotide sequence ID" value="NZ_JAOPKA010000030.1"/>
</dbReference>